<dbReference type="PANTHER" id="PTHR46086:SF3">
    <property type="entry name" value="TRIACYLGLYCEROL LIPASE OBL1"/>
    <property type="match status" value="1"/>
</dbReference>
<dbReference type="SUPFAM" id="SSF53474">
    <property type="entry name" value="alpha/beta-Hydrolases"/>
    <property type="match status" value="1"/>
</dbReference>
<dbReference type="PANTHER" id="PTHR46086">
    <property type="entry name" value="ALPHA/BETA-HYDROLASES SUPERFAMILY PROTEIN"/>
    <property type="match status" value="1"/>
</dbReference>
<evidence type="ECO:0000313" key="3">
    <source>
        <dbReference type="EMBL" id="OAY38917.1"/>
    </source>
</evidence>
<accession>A0A2C9V3J3</accession>
<dbReference type="GO" id="GO:0004806">
    <property type="term" value="F:triacylglycerol lipase activity"/>
    <property type="evidence" value="ECO:0007669"/>
    <property type="project" value="InterPro"/>
</dbReference>
<keyword evidence="4" id="KW-1185">Reference proteome</keyword>
<dbReference type="InterPro" id="IPR002921">
    <property type="entry name" value="Fungal_lipase-type"/>
</dbReference>
<feature type="domain" description="Fungal lipase-type" evidence="2">
    <location>
        <begin position="224"/>
        <end position="400"/>
    </location>
</feature>
<organism evidence="3 4">
    <name type="scientific">Manihot esculenta</name>
    <name type="common">Cassava</name>
    <name type="synonym">Jatropha manihot</name>
    <dbReference type="NCBI Taxonomy" id="3983"/>
    <lineage>
        <taxon>Eukaryota</taxon>
        <taxon>Viridiplantae</taxon>
        <taxon>Streptophyta</taxon>
        <taxon>Embryophyta</taxon>
        <taxon>Tracheophyta</taxon>
        <taxon>Spermatophyta</taxon>
        <taxon>Magnoliopsida</taxon>
        <taxon>eudicotyledons</taxon>
        <taxon>Gunneridae</taxon>
        <taxon>Pentapetalae</taxon>
        <taxon>rosids</taxon>
        <taxon>fabids</taxon>
        <taxon>Malpighiales</taxon>
        <taxon>Euphorbiaceae</taxon>
        <taxon>Crotonoideae</taxon>
        <taxon>Manihoteae</taxon>
        <taxon>Manihot</taxon>
    </lineage>
</organism>
<dbReference type="Pfam" id="PF01764">
    <property type="entry name" value="Lipase_3"/>
    <property type="match status" value="1"/>
</dbReference>
<reference evidence="4" key="1">
    <citation type="journal article" date="2016" name="Nat. Biotechnol.">
        <title>Sequencing wild and cultivated cassava and related species reveals extensive interspecific hybridization and genetic diversity.</title>
        <authorList>
            <person name="Bredeson J.V."/>
            <person name="Lyons J.B."/>
            <person name="Prochnik S.E."/>
            <person name="Wu G.A."/>
            <person name="Ha C.M."/>
            <person name="Edsinger-Gonzales E."/>
            <person name="Grimwood J."/>
            <person name="Schmutz J."/>
            <person name="Rabbi I.Y."/>
            <person name="Egesi C."/>
            <person name="Nauluvula P."/>
            <person name="Lebot V."/>
            <person name="Ndunguru J."/>
            <person name="Mkamilo G."/>
            <person name="Bart R.S."/>
            <person name="Setter T.L."/>
            <person name="Gleadow R.M."/>
            <person name="Kulakow P."/>
            <person name="Ferguson M.E."/>
            <person name="Rounsley S."/>
            <person name="Rokhsar D.S."/>
        </authorList>
    </citation>
    <scope>NUCLEOTIDE SEQUENCE [LARGE SCALE GENOMIC DNA]</scope>
    <source>
        <strain evidence="4">cv. AM560-2</strain>
    </source>
</reference>
<dbReference type="OMA" id="NTEWESK"/>
<dbReference type="Gramene" id="Manes.10G052800.1.v8.1">
    <property type="protein sequence ID" value="Manes.10G052800.1.v8.1.CDS"/>
    <property type="gene ID" value="Manes.10G052800.v8.1"/>
</dbReference>
<dbReference type="Gene3D" id="3.40.50.1820">
    <property type="entry name" value="alpha/beta hydrolase"/>
    <property type="match status" value="1"/>
</dbReference>
<sequence length="502" mass="58320">MGITEAPRRLIVNHYKSRLWFLLHFILGESRKSVLGFFHCSDEGLDFFKIANNYCLLLISWFLQVFLGLIDKPLMQLGHAVEYFLNFLSQNGGFFDILMNFLLGKLKKPKRGTEDFLSIIAHLDPRIDLDKTGLVSNEKYEKAIAEANTEWESKKLMDLCVMAAKIAFENAKVIEKIVNSYWKMNFVGFYDCWNGRRTWNEKHKENNTQVFIFTDKPQDAHLIVISFRGTELFNAQDWITNLDFSWFEVPKVGKLHIGYLEGMGLGTRTDASSFESHFQRKDTNFFHLDAETEKQMLENSNNSAYYTVAITLSHLLKENRNAKFMVTGHGLGGALAIMFVTLLAIQDEGEIMQRLLNVYTFGQPRIGDEKLKEFMESHLNYPKYFRVVYSNDIMPRVPFDDKFFHYKHFGDCLYVDVGYFVQEKEEEPNPNFFDVRYIIPMHLTAIYEVIRSFIRQFINGPEYKETGVSKSFRLIGLLLPGIASHSFVNYVNCVRLGKDKSS</sequence>
<proteinExistence type="predicted"/>
<dbReference type="AlphaFoldDB" id="A0A2C9V3J3"/>
<evidence type="ECO:0000259" key="2">
    <source>
        <dbReference type="Pfam" id="PF01764"/>
    </source>
</evidence>
<dbReference type="EMBL" id="CM004396">
    <property type="protein sequence ID" value="OAY38917.1"/>
    <property type="molecule type" value="Genomic_DNA"/>
</dbReference>
<dbReference type="CDD" id="cd00519">
    <property type="entry name" value="Lipase_3"/>
    <property type="match status" value="1"/>
</dbReference>
<evidence type="ECO:0000313" key="4">
    <source>
        <dbReference type="Proteomes" id="UP000091857"/>
    </source>
</evidence>
<dbReference type="ESTHER" id="manes-a0a2c9v3j3">
    <property type="family name" value="Triacylglycerol-lipase-OBL1-like"/>
</dbReference>
<keyword evidence="1" id="KW-0378">Hydrolase</keyword>
<protein>
    <recommendedName>
        <fullName evidence="2">Fungal lipase-type domain-containing protein</fullName>
    </recommendedName>
</protein>
<evidence type="ECO:0000256" key="1">
    <source>
        <dbReference type="ARBA" id="ARBA00022801"/>
    </source>
</evidence>
<dbReference type="Proteomes" id="UP000091857">
    <property type="component" value="Chromosome 10"/>
</dbReference>
<dbReference type="GO" id="GO:0006629">
    <property type="term" value="P:lipid metabolic process"/>
    <property type="evidence" value="ECO:0007669"/>
    <property type="project" value="InterPro"/>
</dbReference>
<dbReference type="OrthoDB" id="438440at2759"/>
<name>A0A2C9V3J3_MANES</name>
<dbReference type="InterPro" id="IPR029058">
    <property type="entry name" value="AB_hydrolase_fold"/>
</dbReference>
<comment type="caution">
    <text evidence="3">The sequence shown here is derived from an EMBL/GenBank/DDBJ whole genome shotgun (WGS) entry which is preliminary data.</text>
</comment>
<dbReference type="InterPro" id="IPR044819">
    <property type="entry name" value="OBL-like"/>
</dbReference>
<gene>
    <name evidence="3" type="ORF">MANES_10G052800v8</name>
</gene>